<reference evidence="2 3" key="1">
    <citation type="journal article" date="2012" name="Nature">
        <title>The genomic landscape of species divergence in Ficedula flycatchers.</title>
        <authorList>
            <person name="Ellegren H."/>
            <person name="Smeds L."/>
            <person name="Burri R."/>
            <person name="Olason P.I."/>
            <person name="Backstrom N."/>
            <person name="Kawakami T."/>
            <person name="Kunstner A."/>
            <person name="Makinen H."/>
            <person name="Nadachowska-Brzyska K."/>
            <person name="Qvarnstrom A."/>
            <person name="Uebbing S."/>
            <person name="Wolf J.B."/>
        </authorList>
    </citation>
    <scope>NUCLEOTIDE SEQUENCE [LARGE SCALE GENOMIC DNA]</scope>
</reference>
<evidence type="ECO:0000256" key="1">
    <source>
        <dbReference type="SAM" id="Phobius"/>
    </source>
</evidence>
<dbReference type="Ensembl" id="ENSFALT00000041011.1">
    <property type="protein sequence ID" value="ENSFALP00000018509.1"/>
    <property type="gene ID" value="ENSFALG00000028106.1"/>
</dbReference>
<keyword evidence="1" id="KW-1133">Transmembrane helix</keyword>
<dbReference type="Proteomes" id="UP000016665">
    <property type="component" value="Chromosome Z"/>
</dbReference>
<keyword evidence="3" id="KW-1185">Reference proteome</keyword>
<keyword evidence="1" id="KW-0472">Membrane</keyword>
<evidence type="ECO:0000313" key="2">
    <source>
        <dbReference type="Ensembl" id="ENSFALP00000018509.1"/>
    </source>
</evidence>
<sequence length="170" mass="19238">MGTGNGEGISRKGRLFQESSFQCSRTVGRASKFPYEGCAVGLTVDPVLPAGFQICAFVFYPMLLILEGIFLVPHLHPSVFKPSFFRLILRVSFSSSAPWLLIQLQLLSGINYSLNSMCPQLGHRGVHRDQVRKNRKKWKVKGRRVLRNIFDTSRPVYKLQVELWRAGARG</sequence>
<organism evidence="2 3">
    <name type="scientific">Ficedula albicollis</name>
    <name type="common">Collared flycatcher</name>
    <name type="synonym">Muscicapa albicollis</name>
    <dbReference type="NCBI Taxonomy" id="59894"/>
    <lineage>
        <taxon>Eukaryota</taxon>
        <taxon>Metazoa</taxon>
        <taxon>Chordata</taxon>
        <taxon>Craniata</taxon>
        <taxon>Vertebrata</taxon>
        <taxon>Euteleostomi</taxon>
        <taxon>Archelosauria</taxon>
        <taxon>Archosauria</taxon>
        <taxon>Dinosauria</taxon>
        <taxon>Saurischia</taxon>
        <taxon>Theropoda</taxon>
        <taxon>Coelurosauria</taxon>
        <taxon>Aves</taxon>
        <taxon>Neognathae</taxon>
        <taxon>Neoaves</taxon>
        <taxon>Telluraves</taxon>
        <taxon>Australaves</taxon>
        <taxon>Passeriformes</taxon>
        <taxon>Muscicapidae</taxon>
        <taxon>Ficedula</taxon>
    </lineage>
</organism>
<feature type="transmembrane region" description="Helical" evidence="1">
    <location>
        <begin position="50"/>
        <end position="72"/>
    </location>
</feature>
<dbReference type="AlphaFoldDB" id="A0A803V703"/>
<evidence type="ECO:0000313" key="3">
    <source>
        <dbReference type="Proteomes" id="UP000016665"/>
    </source>
</evidence>
<name>A0A803V703_FICAL</name>
<keyword evidence="1" id="KW-0812">Transmembrane</keyword>
<proteinExistence type="predicted"/>
<reference evidence="2" key="3">
    <citation type="submission" date="2025-09" db="UniProtKB">
        <authorList>
            <consortium name="Ensembl"/>
        </authorList>
    </citation>
    <scope>IDENTIFICATION</scope>
</reference>
<reference evidence="2" key="2">
    <citation type="submission" date="2025-08" db="UniProtKB">
        <authorList>
            <consortium name="Ensembl"/>
        </authorList>
    </citation>
    <scope>IDENTIFICATION</scope>
</reference>
<accession>A0A803V703</accession>
<protein>
    <submittedName>
        <fullName evidence="2">Uncharacterized protein</fullName>
    </submittedName>
</protein>